<protein>
    <recommendedName>
        <fullName evidence="3 13">DNA repair protein REV1</fullName>
        <ecNumber evidence="13">2.7.7.-</ecNumber>
    </recommendedName>
</protein>
<comment type="function">
    <text evidence="13">Deoxycytidyl transferase involved in DNA repair. Transfers a dCMP residue from dCTP to the 3'-end of a DNA primer in a template-dependent reaction. May assist in the first step in the bypass of abasic lesions by the insertion of a nucleotide opposite the lesion. Required for normal induction of mutations by physical and chemical agents.</text>
</comment>
<dbReference type="Gene3D" id="3.40.50.10190">
    <property type="entry name" value="BRCT domain"/>
    <property type="match status" value="1"/>
</dbReference>
<dbReference type="OrthoDB" id="427711at2759"/>
<keyword evidence="12 13" id="KW-0539">Nucleus</keyword>
<sequence>MAAKIAKLEKQYESSTSNINDNSQGIFRGIAIFVNGYTEPTGEELKRIMMVNGGTYHHYYSRSKTTHIIASNLPDTKVKNMNTERIVNPKWITDSLRAGHVLDYTKYLLYTNQSGSQPKLPFKPLSVDKNEKMRLDTSSSVSSDIAVDHKMQSSVEMHEASSNDLKLNITDTSNLTADNSGDKTNLDTTKNQTTGESPTKGHAMSTANPKFLSEFYNNSRLHHISTMGAIFKQYVNEIKRKGSSFPGRKRLMEWLKTSTKNTIKPEGSHHHLDKGFKLRSKRVIMHIDMDCFFVSVGLRKHPHLRGIPVAVTHAKGNAPTQAREGRDRQYELNYYKERAEKKLMKKMKPTNQAPLVNKETFDISDEESVEEPAKSTTPSSDKKFSSIPLIDETSSMSEIASCSYEARKAGVRNGMFLGPALKLCPSLQTIPYDFEGYKEVSYKLYDIVASFTHDIEAVSCDEMFVDLTELLNSCQASPEDFASLLRSEIQAATGCPCSAGMGPNMLIARMATRLAKPNGQHLAIPDDFADYMKDHKVSELPGVGWSLGKRLESEGVRTCKDMQAWSLGQLQTAFGSRTGQSLYNYCRGIDDRPVKSEHMRKSVSAEVNYGIRFTCVADAEKFISELAAEVANRLTSVNLKGKCITLKLKVRAKDAPVETAKFMGHGVCDNVAKSVSLSSATCSSDKIERETLSLLRQVKAPPQDFRGVGIQVSRLEGHQGSSGSSSSNKSVKSFFLAAKTSSKKSIFSQDTAEKKERLDNSISSSNTVSNVSNLRRSESYLDPQPGPSGLQRTDPKESKSSSGVNHTSGSKNQSTGKGTVDLDVLMALPENLRNQVISEYEQQGYTIPCAAKSPEKVSRTVGSDRESSLSLSSKMASPGDKDVTGTSEDRKDTYSPHRTSTNSESLESEDLITSFSQVDSSFLDAIPAELREELRQDFEHKKQAEASRSASSGTKNKDTFLVPVMQAPVKKGNKPKEKRGRPGKLDPRRTANKGLTKLTSLLQGPNNKLSSKIDDDFQPPIAMKKPKGKSVKTQNKKGSPKGSPKKVKPLQSALPVKDVQQLCHPVPFNPRAPCALPLGQLPSAHSQDLVMPYVLPQSAIPLSLNEMPSISSSLGQESLLT</sequence>
<dbReference type="InterPro" id="IPR036775">
    <property type="entry name" value="DNA_pol_Y-fam_lit_finger_sf"/>
</dbReference>
<dbReference type="InterPro" id="IPR036420">
    <property type="entry name" value="BRCT_dom_sf"/>
</dbReference>
<feature type="region of interest" description="Disordered" evidence="15">
    <location>
        <begin position="174"/>
        <end position="204"/>
    </location>
</feature>
<dbReference type="GO" id="GO:0042276">
    <property type="term" value="P:error-prone translesion synthesis"/>
    <property type="evidence" value="ECO:0007669"/>
    <property type="project" value="InterPro"/>
</dbReference>
<keyword evidence="10 13" id="KW-0238">DNA-binding</keyword>
<dbReference type="Pfam" id="PF00817">
    <property type="entry name" value="IMS"/>
    <property type="match status" value="2"/>
</dbReference>
<keyword evidence="11 13" id="KW-0234">DNA repair</keyword>
<feature type="binding site" evidence="14">
    <location>
        <position position="461"/>
    </location>
    <ligand>
        <name>Mg(2+)</name>
        <dbReference type="ChEBI" id="CHEBI:18420"/>
        <label>1</label>
    </ligand>
</feature>
<feature type="compositionally biased region" description="Basic and acidic residues" evidence="15">
    <location>
        <begin position="853"/>
        <end position="867"/>
    </location>
</feature>
<reference evidence="18 19" key="1">
    <citation type="submission" date="2018-04" db="EMBL/GenBank/DDBJ databases">
        <authorList>
            <person name="Zhang X."/>
            <person name="Yuan J."/>
            <person name="Li F."/>
            <person name="Xiang J."/>
        </authorList>
    </citation>
    <scope>NUCLEOTIDE SEQUENCE [LARGE SCALE GENOMIC DNA]</scope>
    <source>
        <tissue evidence="18">Muscle</tissue>
    </source>
</reference>
<feature type="region of interest" description="Disordered" evidence="15">
    <location>
        <begin position="357"/>
        <end position="385"/>
    </location>
</feature>
<dbReference type="Pfam" id="PF21999">
    <property type="entry name" value="IMS_HHH_1"/>
    <property type="match status" value="1"/>
</dbReference>
<dbReference type="GO" id="GO:0070987">
    <property type="term" value="P:error-free translesion synthesis"/>
    <property type="evidence" value="ECO:0007669"/>
    <property type="project" value="TreeGrafter"/>
</dbReference>
<dbReference type="InterPro" id="IPR053848">
    <property type="entry name" value="IMS_HHH_1"/>
</dbReference>
<keyword evidence="9 14" id="KW-0460">Magnesium</keyword>
<dbReference type="InterPro" id="IPR001126">
    <property type="entry name" value="UmuC"/>
</dbReference>
<evidence type="ECO:0000256" key="7">
    <source>
        <dbReference type="ARBA" id="ARBA00022723"/>
    </source>
</evidence>
<evidence type="ECO:0000259" key="17">
    <source>
        <dbReference type="PROSITE" id="PS50173"/>
    </source>
</evidence>
<keyword evidence="4 13" id="KW-0237">DNA synthesis</keyword>
<feature type="compositionally biased region" description="Polar residues" evidence="15">
    <location>
        <begin position="186"/>
        <end position="197"/>
    </location>
</feature>
<feature type="region of interest" description="Disordered" evidence="15">
    <location>
        <begin position="746"/>
        <end position="818"/>
    </location>
</feature>
<dbReference type="PANTHER" id="PTHR45990">
    <property type="entry name" value="DNA REPAIR PROTEIN REV1"/>
    <property type="match status" value="1"/>
</dbReference>
<dbReference type="FunFam" id="3.40.50.10190:FF:000011">
    <property type="entry name" value="DNA repair protein REV1"/>
    <property type="match status" value="1"/>
</dbReference>
<evidence type="ECO:0000313" key="18">
    <source>
        <dbReference type="EMBL" id="ROT82788.1"/>
    </source>
</evidence>
<dbReference type="AlphaFoldDB" id="A0A3R7MPY2"/>
<keyword evidence="8 13" id="KW-0227">DNA damage</keyword>
<evidence type="ECO:0000256" key="13">
    <source>
        <dbReference type="PIRNR" id="PIRNR036573"/>
    </source>
</evidence>
<dbReference type="InterPro" id="IPR025527">
    <property type="entry name" value="HUWE1/Rev1_UBM"/>
</dbReference>
<dbReference type="Pfam" id="PF00533">
    <property type="entry name" value="BRCT"/>
    <property type="match status" value="1"/>
</dbReference>
<dbReference type="Proteomes" id="UP000283509">
    <property type="component" value="Unassembled WGS sequence"/>
</dbReference>
<keyword evidence="7 14" id="KW-0479">Metal-binding</keyword>
<evidence type="ECO:0000256" key="12">
    <source>
        <dbReference type="ARBA" id="ARBA00023242"/>
    </source>
</evidence>
<organism evidence="18 19">
    <name type="scientific">Penaeus vannamei</name>
    <name type="common">Whiteleg shrimp</name>
    <name type="synonym">Litopenaeus vannamei</name>
    <dbReference type="NCBI Taxonomy" id="6689"/>
    <lineage>
        <taxon>Eukaryota</taxon>
        <taxon>Metazoa</taxon>
        <taxon>Ecdysozoa</taxon>
        <taxon>Arthropoda</taxon>
        <taxon>Crustacea</taxon>
        <taxon>Multicrustacea</taxon>
        <taxon>Malacostraca</taxon>
        <taxon>Eumalacostraca</taxon>
        <taxon>Eucarida</taxon>
        <taxon>Decapoda</taxon>
        <taxon>Dendrobranchiata</taxon>
        <taxon>Penaeoidea</taxon>
        <taxon>Penaeidae</taxon>
        <taxon>Penaeus</taxon>
    </lineage>
</organism>
<feature type="region of interest" description="Disordered" evidence="15">
    <location>
        <begin position="853"/>
        <end position="910"/>
    </location>
</feature>
<feature type="binding site" evidence="14">
    <location>
        <position position="288"/>
    </location>
    <ligand>
        <name>Mg(2+)</name>
        <dbReference type="ChEBI" id="CHEBI:18420"/>
        <label>1</label>
    </ligand>
</feature>
<feature type="compositionally biased region" description="Basic and acidic residues" evidence="15">
    <location>
        <begin position="879"/>
        <end position="895"/>
    </location>
</feature>
<comment type="subcellular location">
    <subcellularLocation>
        <location evidence="1 13">Nucleus</location>
    </subcellularLocation>
</comment>
<feature type="region of interest" description="Disordered" evidence="15">
    <location>
        <begin position="939"/>
        <end position="1050"/>
    </location>
</feature>
<dbReference type="CDD" id="cd17719">
    <property type="entry name" value="BRCT_Rev1"/>
    <property type="match status" value="1"/>
</dbReference>
<feature type="compositionally biased region" description="Basic residues" evidence="15">
    <location>
        <begin position="971"/>
        <end position="982"/>
    </location>
</feature>
<dbReference type="CDD" id="cd01701">
    <property type="entry name" value="PolY_Rev1"/>
    <property type="match status" value="1"/>
</dbReference>
<dbReference type="Pfam" id="PF11799">
    <property type="entry name" value="IMS_C"/>
    <property type="match status" value="1"/>
</dbReference>
<dbReference type="Gene3D" id="3.30.1490.100">
    <property type="entry name" value="DNA polymerase, Y-family, little finger domain"/>
    <property type="match status" value="1"/>
</dbReference>
<feature type="domain" description="BRCT" evidence="16">
    <location>
        <begin position="22"/>
        <end position="109"/>
    </location>
</feature>
<comment type="caution">
    <text evidence="18">The sequence shown here is derived from an EMBL/GenBank/DDBJ whole genome shotgun (WGS) entry which is preliminary data.</text>
</comment>
<dbReference type="PROSITE" id="PS50173">
    <property type="entry name" value="UMUC"/>
    <property type="match status" value="1"/>
</dbReference>
<dbReference type="Gene3D" id="6.10.250.1490">
    <property type="match status" value="1"/>
</dbReference>
<dbReference type="SMART" id="SM00292">
    <property type="entry name" value="BRCT"/>
    <property type="match status" value="1"/>
</dbReference>
<evidence type="ECO:0000256" key="9">
    <source>
        <dbReference type="ARBA" id="ARBA00022842"/>
    </source>
</evidence>
<evidence type="ECO:0000256" key="3">
    <source>
        <dbReference type="ARBA" id="ARBA00020399"/>
    </source>
</evidence>
<dbReference type="SUPFAM" id="SSF52113">
    <property type="entry name" value="BRCT domain"/>
    <property type="match status" value="1"/>
</dbReference>
<dbReference type="InterPro" id="IPR043502">
    <property type="entry name" value="DNA/RNA_pol_sf"/>
</dbReference>
<evidence type="ECO:0000256" key="2">
    <source>
        <dbReference type="ARBA" id="ARBA00010945"/>
    </source>
</evidence>
<dbReference type="PROSITE" id="PS50172">
    <property type="entry name" value="BRCT"/>
    <property type="match status" value="1"/>
</dbReference>
<dbReference type="InterPro" id="IPR017961">
    <property type="entry name" value="DNA_pol_Y-fam_little_finger"/>
</dbReference>
<dbReference type="GO" id="GO:0046872">
    <property type="term" value="F:metal ion binding"/>
    <property type="evidence" value="ECO:0007669"/>
    <property type="project" value="UniProtKB-KW"/>
</dbReference>
<dbReference type="SUPFAM" id="SSF100879">
    <property type="entry name" value="Lesion bypass DNA polymerase (Y-family), little finger domain"/>
    <property type="match status" value="1"/>
</dbReference>
<feature type="compositionally biased region" description="Polar residues" evidence="15">
    <location>
        <begin position="800"/>
        <end position="817"/>
    </location>
</feature>
<evidence type="ECO:0000259" key="16">
    <source>
        <dbReference type="PROSITE" id="PS50172"/>
    </source>
</evidence>
<feature type="compositionally biased region" description="Polar residues" evidence="15">
    <location>
        <begin position="896"/>
        <end position="910"/>
    </location>
</feature>
<dbReference type="STRING" id="6689.A0A3R7MPY2"/>
<dbReference type="EC" id="2.7.7.-" evidence="13"/>
<dbReference type="PIRSF" id="PIRSF036573">
    <property type="entry name" value="REV1"/>
    <property type="match status" value="1"/>
</dbReference>
<feature type="compositionally biased region" description="Polar residues" evidence="15">
    <location>
        <begin position="997"/>
        <end position="1010"/>
    </location>
</feature>
<reference evidence="18 19" key="2">
    <citation type="submission" date="2019-01" db="EMBL/GenBank/DDBJ databases">
        <title>The decoding of complex shrimp genome reveals the adaptation for benthos swimmer, frequently molting mechanism and breeding impact on genome.</title>
        <authorList>
            <person name="Sun Y."/>
            <person name="Gao Y."/>
            <person name="Yu Y."/>
        </authorList>
    </citation>
    <scope>NUCLEOTIDE SEQUENCE [LARGE SCALE GENOMIC DNA]</scope>
    <source>
        <tissue evidence="18">Muscle</tissue>
    </source>
</reference>
<keyword evidence="19" id="KW-1185">Reference proteome</keyword>
<dbReference type="GO" id="GO:0006281">
    <property type="term" value="P:DNA repair"/>
    <property type="evidence" value="ECO:0007669"/>
    <property type="project" value="UniProtKB-KW"/>
</dbReference>
<feature type="domain" description="UmuC" evidence="17">
    <location>
        <begin position="284"/>
        <end position="544"/>
    </location>
</feature>
<dbReference type="GO" id="GO:0017125">
    <property type="term" value="F:deoxycytidyl transferase activity"/>
    <property type="evidence" value="ECO:0007669"/>
    <property type="project" value="TreeGrafter"/>
</dbReference>
<dbReference type="EMBL" id="QCYY01000775">
    <property type="protein sequence ID" value="ROT82788.1"/>
    <property type="molecule type" value="Genomic_DNA"/>
</dbReference>
<dbReference type="GO" id="GO:0005634">
    <property type="term" value="C:nucleus"/>
    <property type="evidence" value="ECO:0007669"/>
    <property type="project" value="UniProtKB-SubCell"/>
</dbReference>
<feature type="compositionally biased region" description="Low complexity" evidence="15">
    <location>
        <begin position="760"/>
        <end position="773"/>
    </location>
</feature>
<evidence type="ECO:0000256" key="11">
    <source>
        <dbReference type="ARBA" id="ARBA00023204"/>
    </source>
</evidence>
<dbReference type="Gene3D" id="1.10.150.20">
    <property type="entry name" value="5' to 3' exonuclease, C-terminal subdomain"/>
    <property type="match status" value="1"/>
</dbReference>
<keyword evidence="5 13" id="KW-0808">Transferase</keyword>
<keyword evidence="6 13" id="KW-0548">Nucleotidyltransferase</keyword>
<comment type="similarity">
    <text evidence="2 13">Belongs to the DNA polymerase type-Y family.</text>
</comment>
<gene>
    <name evidence="18" type="ORF">C7M84_024032</name>
</gene>
<dbReference type="FunFam" id="3.30.1490.100:FF:000001">
    <property type="entry name" value="DNA repair protein REV1"/>
    <property type="match status" value="1"/>
</dbReference>
<comment type="cofactor">
    <cofactor evidence="14">
        <name>Mg(2+)</name>
        <dbReference type="ChEBI" id="CHEBI:18420"/>
    </cofactor>
    <text evidence="14">Binds 2 magnesium ions.</text>
</comment>
<evidence type="ECO:0000256" key="14">
    <source>
        <dbReference type="PIRSR" id="PIRSR036573-2"/>
    </source>
</evidence>
<name>A0A3R7MPY2_PENVA</name>
<dbReference type="GO" id="GO:0003684">
    <property type="term" value="F:damaged DNA binding"/>
    <property type="evidence" value="ECO:0007669"/>
    <property type="project" value="UniProtKB-UniRule"/>
</dbReference>
<feature type="binding site" evidence="14">
    <location>
        <position position="462"/>
    </location>
    <ligand>
        <name>Mg(2+)</name>
        <dbReference type="ChEBI" id="CHEBI:18420"/>
        <label>1</label>
    </ligand>
</feature>
<dbReference type="GO" id="GO:0003887">
    <property type="term" value="F:DNA-directed DNA polymerase activity"/>
    <property type="evidence" value="ECO:0007669"/>
    <property type="project" value="InterPro"/>
</dbReference>
<evidence type="ECO:0000256" key="15">
    <source>
        <dbReference type="SAM" id="MobiDB-lite"/>
    </source>
</evidence>
<evidence type="ECO:0000256" key="5">
    <source>
        <dbReference type="ARBA" id="ARBA00022679"/>
    </source>
</evidence>
<evidence type="ECO:0000256" key="4">
    <source>
        <dbReference type="ARBA" id="ARBA00022634"/>
    </source>
</evidence>
<evidence type="ECO:0000256" key="10">
    <source>
        <dbReference type="ARBA" id="ARBA00023125"/>
    </source>
</evidence>
<proteinExistence type="inferred from homology"/>
<dbReference type="Pfam" id="PF14377">
    <property type="entry name" value="UBM"/>
    <property type="match status" value="2"/>
</dbReference>
<dbReference type="InterPro" id="IPR012112">
    <property type="entry name" value="REV1"/>
</dbReference>
<evidence type="ECO:0000313" key="19">
    <source>
        <dbReference type="Proteomes" id="UP000283509"/>
    </source>
</evidence>
<dbReference type="InterPro" id="IPR001357">
    <property type="entry name" value="BRCT_dom"/>
</dbReference>
<accession>A0A3R7MPY2</accession>
<dbReference type="Gene3D" id="3.40.1170.60">
    <property type="match status" value="1"/>
</dbReference>
<feature type="compositionally biased region" description="Basic residues" evidence="15">
    <location>
        <begin position="1024"/>
        <end position="1048"/>
    </location>
</feature>
<dbReference type="Gene3D" id="3.30.70.270">
    <property type="match status" value="2"/>
</dbReference>
<evidence type="ECO:0000256" key="1">
    <source>
        <dbReference type="ARBA" id="ARBA00004123"/>
    </source>
</evidence>
<dbReference type="SUPFAM" id="SSF56672">
    <property type="entry name" value="DNA/RNA polymerases"/>
    <property type="match status" value="1"/>
</dbReference>
<evidence type="ECO:0000256" key="6">
    <source>
        <dbReference type="ARBA" id="ARBA00022695"/>
    </source>
</evidence>
<dbReference type="InterPro" id="IPR043128">
    <property type="entry name" value="Rev_trsase/Diguanyl_cyclase"/>
</dbReference>
<evidence type="ECO:0000256" key="8">
    <source>
        <dbReference type="ARBA" id="ARBA00022763"/>
    </source>
</evidence>
<dbReference type="PANTHER" id="PTHR45990:SF1">
    <property type="entry name" value="DNA REPAIR PROTEIN REV1"/>
    <property type="match status" value="1"/>
</dbReference>